<gene>
    <name evidence="1" type="ORF">SAMN06296241_0190</name>
</gene>
<dbReference type="EMBL" id="OCMF01000001">
    <property type="protein sequence ID" value="SOC78678.1"/>
    <property type="molecule type" value="Genomic_DNA"/>
</dbReference>
<name>A0A285X056_9FLAO</name>
<sequence>MKNLFPFLLLLTVLSFSCTTEQETQVLVLPTIHGAHEVNENYTYDDLLQLVKSYEPDVIGVEIRPEDFNLSTDSLDLFYPLEMIMVRDSFPGKVRGIDYYNEETRNITVSRKMFSDTVSEMYSIKRLTQDMRLDSTFVASYEKTKIPEIQEEQRRMALNYSAEEFLKGEYDSITGLQYQIEDSLFGNSPYAAYPVFNNRRDLQITLNALQLVEENPGKKILLLVGANHRNRLVDSLENRQVDLIKDLNFRRD</sequence>
<dbReference type="PROSITE" id="PS51257">
    <property type="entry name" value="PROKAR_LIPOPROTEIN"/>
    <property type="match status" value="1"/>
</dbReference>
<accession>A0A285X056</accession>
<dbReference type="OrthoDB" id="7403447at2"/>
<dbReference type="AlphaFoldDB" id="A0A285X056"/>
<dbReference type="RefSeq" id="WP_097054482.1">
    <property type="nucleotide sequence ID" value="NZ_OCMF01000001.1"/>
</dbReference>
<organism evidence="1 2">
    <name type="scientific">Salinimicrobium sediminis</name>
    <dbReference type="NCBI Taxonomy" id="1343891"/>
    <lineage>
        <taxon>Bacteria</taxon>
        <taxon>Pseudomonadati</taxon>
        <taxon>Bacteroidota</taxon>
        <taxon>Flavobacteriia</taxon>
        <taxon>Flavobacteriales</taxon>
        <taxon>Flavobacteriaceae</taxon>
        <taxon>Salinimicrobium</taxon>
    </lineage>
</organism>
<protein>
    <submittedName>
        <fullName evidence="1">Uncharacterized protein</fullName>
    </submittedName>
</protein>
<evidence type="ECO:0000313" key="2">
    <source>
        <dbReference type="Proteomes" id="UP000219193"/>
    </source>
</evidence>
<proteinExistence type="predicted"/>
<reference evidence="2" key="1">
    <citation type="submission" date="2017-09" db="EMBL/GenBank/DDBJ databases">
        <authorList>
            <person name="Varghese N."/>
            <person name="Submissions S."/>
        </authorList>
    </citation>
    <scope>NUCLEOTIDE SEQUENCE [LARGE SCALE GENOMIC DNA]</scope>
    <source>
        <strain evidence="2">CGMCC 1.12641</strain>
    </source>
</reference>
<dbReference type="Proteomes" id="UP000219193">
    <property type="component" value="Unassembled WGS sequence"/>
</dbReference>
<keyword evidence="2" id="KW-1185">Reference proteome</keyword>
<evidence type="ECO:0000313" key="1">
    <source>
        <dbReference type="EMBL" id="SOC78678.1"/>
    </source>
</evidence>